<dbReference type="NCBIfam" id="TIGR02397">
    <property type="entry name" value="dnaX_nterm"/>
    <property type="match status" value="1"/>
</dbReference>
<dbReference type="PATRIC" id="fig|1276258.3.peg.8"/>
<dbReference type="GO" id="GO:0003677">
    <property type="term" value="F:DNA binding"/>
    <property type="evidence" value="ECO:0007669"/>
    <property type="project" value="InterPro"/>
</dbReference>
<dbReference type="CDD" id="cd00009">
    <property type="entry name" value="AAA"/>
    <property type="match status" value="1"/>
</dbReference>
<keyword evidence="3" id="KW-0547">Nucleotide-binding</keyword>
<dbReference type="PANTHER" id="PTHR11669:SF0">
    <property type="entry name" value="PROTEIN STICHEL-LIKE 2"/>
    <property type="match status" value="1"/>
</dbReference>
<comment type="similarity">
    <text evidence="3">Belongs to the DnaX/STICHEL family.</text>
</comment>
<dbReference type="SMART" id="SM00382">
    <property type="entry name" value="AAA"/>
    <property type="match status" value="1"/>
</dbReference>
<evidence type="ECO:0000256" key="1">
    <source>
        <dbReference type="ARBA" id="ARBA00022932"/>
    </source>
</evidence>
<dbReference type="Gene3D" id="3.40.50.300">
    <property type="entry name" value="P-loop containing nucleotide triphosphate hydrolases"/>
    <property type="match status" value="1"/>
</dbReference>
<dbReference type="InterPro" id="IPR008921">
    <property type="entry name" value="DNA_pol3_clamp-load_cplx_C"/>
</dbReference>
<organism evidence="5 6">
    <name type="scientific">Spiroplasma apis B31</name>
    <dbReference type="NCBI Taxonomy" id="1276258"/>
    <lineage>
        <taxon>Bacteria</taxon>
        <taxon>Bacillati</taxon>
        <taxon>Mycoplasmatota</taxon>
        <taxon>Mollicutes</taxon>
        <taxon>Entomoplasmatales</taxon>
        <taxon>Spiroplasmataceae</taxon>
        <taxon>Spiroplasma</taxon>
    </lineage>
</organism>
<keyword evidence="6" id="KW-1185">Reference proteome</keyword>
<comment type="catalytic activity">
    <reaction evidence="2 3">
        <text>DNA(n) + a 2'-deoxyribonucleoside 5'-triphosphate = DNA(n+1) + diphosphate</text>
        <dbReference type="Rhea" id="RHEA:22508"/>
        <dbReference type="Rhea" id="RHEA-COMP:17339"/>
        <dbReference type="Rhea" id="RHEA-COMP:17340"/>
        <dbReference type="ChEBI" id="CHEBI:33019"/>
        <dbReference type="ChEBI" id="CHEBI:61560"/>
        <dbReference type="ChEBI" id="CHEBI:173112"/>
        <dbReference type="EC" id="2.7.7.7"/>
    </reaction>
</comment>
<dbReference type="SUPFAM" id="SSF52540">
    <property type="entry name" value="P-loop containing nucleoside triphosphate hydrolases"/>
    <property type="match status" value="1"/>
</dbReference>
<gene>
    <name evidence="3 5" type="primary">dnaX</name>
    <name evidence="5" type="ORF">SAPIS_v1c00080</name>
</gene>
<dbReference type="Proteomes" id="UP000018550">
    <property type="component" value="Chromosome"/>
</dbReference>
<dbReference type="GO" id="GO:0005524">
    <property type="term" value="F:ATP binding"/>
    <property type="evidence" value="ECO:0007669"/>
    <property type="project" value="UniProtKB-KW"/>
</dbReference>
<dbReference type="SUPFAM" id="SSF48019">
    <property type="entry name" value="post-AAA+ oligomerization domain-like"/>
    <property type="match status" value="1"/>
</dbReference>
<dbReference type="KEGG" id="sapi:SAPIS_v1c00080"/>
<evidence type="ECO:0000259" key="4">
    <source>
        <dbReference type="SMART" id="SM00382"/>
    </source>
</evidence>
<evidence type="ECO:0000313" key="5">
    <source>
        <dbReference type="EMBL" id="AHB35855.1"/>
    </source>
</evidence>
<dbReference type="InterPro" id="IPR003593">
    <property type="entry name" value="AAA+_ATPase"/>
</dbReference>
<sequence>MENKKALYRLYRPINFDQVAGHDGVKEILISQIRSNNFPHALLFSGQRGTGKTSVAKIFAKVVNCQNLIDYNPCENCLSCLEFNKNSHADIFEMDAASNNGVDEIRNLKTNTTTLPTFSKYKVYIIDEVHMLTNSAFNALLKTLEEPPKHVLFVLATTELSKIPATIISRCQLFNFKSIKKEALKNKIKEICFNEKKQITEETLDEIFYMSEGSLRDALNYLEQAMTISGEVISVEELKKIFYISTKKEKLDLIKAILNNENTVIIKYFNSANEAGVDFQTLVLGLIDLLKEIIEYKLTNNLGVLKILSIEEIETLKYINKETLFEIVESLINAFSKSKNSSISFQYILISVLRIATNINPQETNKYSSSNETKTIEVKEDTFPNLDKQEMNIIFNNDLISGENNVNQNLNDVVSTLKPDIDSYADIKHIENHENIDDESNLNDSEFVYSEENLLKAQMKLLLEEPRTSDVIDFSDDLIISILIGADKNTRTKLSDLLYSVFDEKMGWSYTQKFICFYNTKLSAANDKGLIILCEDRSIARLINNKLQKKDFRKMIFDLFQLETKILAVEKTRWKHIKNEYLFRKQNGVFNVNVPNQSVEEFYEQVVKTKDDINNENEFYSKAKEILGVDNIKVVD</sequence>
<comment type="function">
    <text evidence="3">DNA polymerase III is a complex, multichain enzyme responsible for most of the replicative synthesis in bacteria. This DNA polymerase also exhibits 3' to 5' exonuclease activity.</text>
</comment>
<dbReference type="Gene3D" id="1.10.8.60">
    <property type="match status" value="1"/>
</dbReference>
<keyword evidence="3" id="KW-0067">ATP-binding</keyword>
<keyword evidence="3" id="KW-0235">DNA replication</keyword>
<keyword evidence="3" id="KW-0808">Transferase</keyword>
<protein>
    <recommendedName>
        <fullName evidence="3">DNA polymerase III subunit gamma/tau</fullName>
        <ecNumber evidence="3">2.7.7.7</ecNumber>
    </recommendedName>
</protein>
<evidence type="ECO:0000256" key="2">
    <source>
        <dbReference type="ARBA" id="ARBA00049244"/>
    </source>
</evidence>
<dbReference type="RefSeq" id="WP_023788789.1">
    <property type="nucleotide sequence ID" value="NC_022998.1"/>
</dbReference>
<dbReference type="GO" id="GO:0006261">
    <property type="term" value="P:DNA-templated DNA replication"/>
    <property type="evidence" value="ECO:0007669"/>
    <property type="project" value="TreeGrafter"/>
</dbReference>
<dbReference type="HOGENOM" id="CLU_006229_0_3_14"/>
<dbReference type="EMBL" id="CP006682">
    <property type="protein sequence ID" value="AHB35855.1"/>
    <property type="molecule type" value="Genomic_DNA"/>
</dbReference>
<dbReference type="AlphaFoldDB" id="V5RJ76"/>
<dbReference type="STRING" id="1276258.SAPIS_v1c00080"/>
<dbReference type="eggNOG" id="COG2812">
    <property type="taxonomic scope" value="Bacteria"/>
</dbReference>
<dbReference type="GO" id="GO:0003887">
    <property type="term" value="F:DNA-directed DNA polymerase activity"/>
    <property type="evidence" value="ECO:0007669"/>
    <property type="project" value="UniProtKB-KW"/>
</dbReference>
<feature type="domain" description="AAA+ ATPase" evidence="4">
    <location>
        <begin position="38"/>
        <end position="180"/>
    </location>
</feature>
<comment type="subunit">
    <text evidence="3">DNA polymerase III contains a core (composed of alpha, epsilon and theta chains) that associates with a tau subunit. This core dimerizes to form the POLIII' complex. PolIII' associates with the gamma complex (composed of gamma, delta, delta', psi and chi chains) and with the beta chain to form the complete DNA polymerase III complex.</text>
</comment>
<proteinExistence type="inferred from homology"/>
<dbReference type="PANTHER" id="PTHR11669">
    <property type="entry name" value="REPLICATION FACTOR C / DNA POLYMERASE III GAMMA-TAU SUBUNIT"/>
    <property type="match status" value="1"/>
</dbReference>
<dbReference type="InterPro" id="IPR027417">
    <property type="entry name" value="P-loop_NTPase"/>
</dbReference>
<keyword evidence="1 3" id="KW-0239">DNA-directed DNA polymerase</keyword>
<dbReference type="InterPro" id="IPR012763">
    <property type="entry name" value="DNA_pol_III_sug/sutau_N"/>
</dbReference>
<evidence type="ECO:0000313" key="6">
    <source>
        <dbReference type="Proteomes" id="UP000018550"/>
    </source>
</evidence>
<reference evidence="5 6" key="1">
    <citation type="journal article" date="2014" name="Genome Announc.">
        <title>Complete Genome Sequence of Spiroplasma apis B31T (ATCC 33834), a Bacterium Associated with May Disease of Honeybees (Apis mellifera).</title>
        <authorList>
            <person name="Ku C."/>
            <person name="Lo W.S."/>
            <person name="Chen L.L."/>
            <person name="Kuo C.H."/>
        </authorList>
    </citation>
    <scope>NUCLEOTIDE SEQUENCE [LARGE SCALE GENOMIC DNA]</scope>
    <source>
        <strain evidence="5">B31</strain>
    </source>
</reference>
<accession>V5RJ76</accession>
<keyword evidence="3" id="KW-0548">Nucleotidyltransferase</keyword>
<dbReference type="InterPro" id="IPR050238">
    <property type="entry name" value="DNA_Rep/Repair_Clamp_Loader"/>
</dbReference>
<dbReference type="GO" id="GO:0009360">
    <property type="term" value="C:DNA polymerase III complex"/>
    <property type="evidence" value="ECO:0007669"/>
    <property type="project" value="InterPro"/>
</dbReference>
<dbReference type="OrthoDB" id="9810148at2"/>
<dbReference type="Pfam" id="PF13177">
    <property type="entry name" value="DNA_pol3_delta2"/>
    <property type="match status" value="1"/>
</dbReference>
<evidence type="ECO:0000256" key="3">
    <source>
        <dbReference type="RuleBase" id="RU364063"/>
    </source>
</evidence>
<dbReference type="EC" id="2.7.7.7" evidence="3"/>
<name>V5RJ76_SPIAP</name>